<dbReference type="OrthoDB" id="2160599at2759"/>
<dbReference type="InterPro" id="IPR013942">
    <property type="entry name" value="Mediator_Med19_fun"/>
</dbReference>
<evidence type="ECO:0000256" key="9">
    <source>
        <dbReference type="RuleBase" id="RU364151"/>
    </source>
</evidence>
<keyword evidence="12" id="KW-1185">Reference proteome</keyword>
<evidence type="ECO:0000256" key="2">
    <source>
        <dbReference type="ARBA" id="ARBA00009259"/>
    </source>
</evidence>
<keyword evidence="4 9" id="KW-0805">Transcription regulation</keyword>
<evidence type="ECO:0000313" key="11">
    <source>
        <dbReference type="EMBL" id="KZM21744.1"/>
    </source>
</evidence>
<keyword evidence="5 9" id="KW-0010">Activator</keyword>
<feature type="region of interest" description="Disordered" evidence="10">
    <location>
        <begin position="312"/>
        <end position="398"/>
    </location>
</feature>
<dbReference type="EMBL" id="JYNV01000240">
    <property type="protein sequence ID" value="KZM21744.1"/>
    <property type="molecule type" value="Genomic_DNA"/>
</dbReference>
<evidence type="ECO:0000313" key="12">
    <source>
        <dbReference type="Proteomes" id="UP000076837"/>
    </source>
</evidence>
<feature type="compositionally biased region" description="Polar residues" evidence="10">
    <location>
        <begin position="32"/>
        <end position="42"/>
    </location>
</feature>
<dbReference type="Pfam" id="PF08633">
    <property type="entry name" value="Rox3"/>
    <property type="match status" value="1"/>
</dbReference>
<dbReference type="Proteomes" id="UP000076837">
    <property type="component" value="Unassembled WGS sequence"/>
</dbReference>
<evidence type="ECO:0000256" key="4">
    <source>
        <dbReference type="ARBA" id="ARBA00023015"/>
    </source>
</evidence>
<sequence length="398" mass="42491">MSDHNAKRQRLDTSGRYSPASPPFDVAAKASGHTTKPSQPRTPTSPPCASMNSQFNGRFAVTATSASPAKTPPSSATMAQSASQPATSASIQHPFPTPASTTGHSYSTNMDSDGDAVMGDGSEQSARGLGLGIHTHSNHNRQGQALFSDKGGLKAAEGISGSRLFLSSDETYQHSRPHGSQNLFRLYGLERLAKSVARVDPLTGEKINKLRKSYEGHIKTLQIAGKPKAVKMDDVFSGPLGLPDEHWDAVNTGKEPWRKLNTEQTALEPDFSSLLNSAFAGMGPGSLPPSDASKYKAYIGTDDAIRAKPVAEAPPHRGAPFPSSAPTPSSHPLPRRPERSGSKRQYNEDSYQGYSEGYGDDFAADSTGGEDNARGNFKRRKTQFERAAHSVEVGGARR</sequence>
<evidence type="ECO:0000256" key="6">
    <source>
        <dbReference type="ARBA" id="ARBA00023163"/>
    </source>
</evidence>
<evidence type="ECO:0000256" key="3">
    <source>
        <dbReference type="ARBA" id="ARBA00019615"/>
    </source>
</evidence>
<name>A0A163BFE3_DIDRA</name>
<feature type="compositionally biased region" description="Basic and acidic residues" evidence="10">
    <location>
        <begin position="1"/>
        <end position="13"/>
    </location>
</feature>
<comment type="subunit">
    <text evidence="9">Component of the Mediator complex.</text>
</comment>
<evidence type="ECO:0000256" key="10">
    <source>
        <dbReference type="SAM" id="MobiDB-lite"/>
    </source>
</evidence>
<evidence type="ECO:0000256" key="1">
    <source>
        <dbReference type="ARBA" id="ARBA00004123"/>
    </source>
</evidence>
<keyword evidence="7 9" id="KW-0539">Nucleus</keyword>
<feature type="compositionally biased region" description="Basic and acidic residues" evidence="10">
    <location>
        <begin position="335"/>
        <end position="347"/>
    </location>
</feature>
<comment type="caution">
    <text evidence="11">The sequence shown here is derived from an EMBL/GenBank/DDBJ whole genome shotgun (WGS) entry which is preliminary data.</text>
</comment>
<dbReference type="STRING" id="5454.A0A163BFE3"/>
<dbReference type="GO" id="GO:0016592">
    <property type="term" value="C:mediator complex"/>
    <property type="evidence" value="ECO:0007669"/>
    <property type="project" value="InterPro"/>
</dbReference>
<evidence type="ECO:0000256" key="5">
    <source>
        <dbReference type="ARBA" id="ARBA00023159"/>
    </source>
</evidence>
<evidence type="ECO:0000256" key="7">
    <source>
        <dbReference type="ARBA" id="ARBA00023242"/>
    </source>
</evidence>
<dbReference type="GO" id="GO:0003712">
    <property type="term" value="F:transcription coregulator activity"/>
    <property type="evidence" value="ECO:0007669"/>
    <property type="project" value="InterPro"/>
</dbReference>
<organism evidence="11 12">
    <name type="scientific">Didymella rabiei</name>
    <name type="common">Chickpea ascochyta blight fungus</name>
    <name type="synonym">Mycosphaerella rabiei</name>
    <dbReference type="NCBI Taxonomy" id="5454"/>
    <lineage>
        <taxon>Eukaryota</taxon>
        <taxon>Fungi</taxon>
        <taxon>Dikarya</taxon>
        <taxon>Ascomycota</taxon>
        <taxon>Pezizomycotina</taxon>
        <taxon>Dothideomycetes</taxon>
        <taxon>Pleosporomycetidae</taxon>
        <taxon>Pleosporales</taxon>
        <taxon>Pleosporineae</taxon>
        <taxon>Didymellaceae</taxon>
        <taxon>Ascochyta</taxon>
    </lineage>
</organism>
<protein>
    <recommendedName>
        <fullName evidence="3 9">Mediator of RNA polymerase II transcription subunit 19</fullName>
    </recommendedName>
    <alternativeName>
        <fullName evidence="8 9">Mediator complex subunit 19</fullName>
    </alternativeName>
</protein>
<feature type="region of interest" description="Disordered" evidence="10">
    <location>
        <begin position="1"/>
        <end position="137"/>
    </location>
</feature>
<feature type="compositionally biased region" description="Low complexity" evidence="10">
    <location>
        <begin position="62"/>
        <end position="92"/>
    </location>
</feature>
<proteinExistence type="inferred from homology"/>
<evidence type="ECO:0000256" key="8">
    <source>
        <dbReference type="ARBA" id="ARBA00032018"/>
    </source>
</evidence>
<feature type="compositionally biased region" description="Polar residues" evidence="10">
    <location>
        <begin position="98"/>
        <end position="111"/>
    </location>
</feature>
<reference evidence="11 12" key="1">
    <citation type="journal article" date="2016" name="Sci. Rep.">
        <title>Draft genome sequencing and secretome analysis of fungal phytopathogen Ascochyta rabiei provides insight into the necrotrophic effector repertoire.</title>
        <authorList>
            <person name="Verma S."/>
            <person name="Gazara R.K."/>
            <person name="Nizam S."/>
            <person name="Parween S."/>
            <person name="Chattopadhyay D."/>
            <person name="Verma P.K."/>
        </authorList>
    </citation>
    <scope>NUCLEOTIDE SEQUENCE [LARGE SCALE GENOMIC DNA]</scope>
    <source>
        <strain evidence="11 12">ArDII</strain>
    </source>
</reference>
<comment type="function">
    <text evidence="9">Component of the Mediator complex, a coactivator involved in the regulated transcription of nearly all RNA polymerase II-dependent genes. Mediator functions as a bridge to convey information from gene-specific regulatory proteins to the basal RNA polymerase II transcription machinery. Mediator is recruited to promoters by direct interactions with regulatory proteins and serves as a scaffold for the assembly of a functional preinitiation complex with RNA polymerase II and the general transcription factors.</text>
</comment>
<accession>A0A163BFE3</accession>
<comment type="similarity">
    <text evidence="2 9">Belongs to the Mediator complex subunit 19 family.</text>
</comment>
<comment type="subcellular location">
    <subcellularLocation>
        <location evidence="1 9">Nucleus</location>
    </subcellularLocation>
</comment>
<keyword evidence="6 9" id="KW-0804">Transcription</keyword>
<dbReference type="AlphaFoldDB" id="A0A163BFE3"/>
<gene>
    <name evidence="9" type="primary">MED19</name>
    <name evidence="11" type="ORF">ST47_g7096</name>
</gene>
<dbReference type="GO" id="GO:0006357">
    <property type="term" value="P:regulation of transcription by RNA polymerase II"/>
    <property type="evidence" value="ECO:0007669"/>
    <property type="project" value="InterPro"/>
</dbReference>